<organism evidence="1">
    <name type="scientific">Rhizophora mucronata</name>
    <name type="common">Asiatic mangrove</name>
    <dbReference type="NCBI Taxonomy" id="61149"/>
    <lineage>
        <taxon>Eukaryota</taxon>
        <taxon>Viridiplantae</taxon>
        <taxon>Streptophyta</taxon>
        <taxon>Embryophyta</taxon>
        <taxon>Tracheophyta</taxon>
        <taxon>Spermatophyta</taxon>
        <taxon>Magnoliopsida</taxon>
        <taxon>eudicotyledons</taxon>
        <taxon>Gunneridae</taxon>
        <taxon>Pentapetalae</taxon>
        <taxon>rosids</taxon>
        <taxon>fabids</taxon>
        <taxon>Malpighiales</taxon>
        <taxon>Rhizophoraceae</taxon>
        <taxon>Rhizophora</taxon>
    </lineage>
</organism>
<dbReference type="AlphaFoldDB" id="A0A2P2IQN7"/>
<dbReference type="EMBL" id="GGEC01003069">
    <property type="protein sequence ID" value="MBW83552.1"/>
    <property type="molecule type" value="Transcribed_RNA"/>
</dbReference>
<proteinExistence type="predicted"/>
<protein>
    <submittedName>
        <fullName evidence="1">Uncharacterized protein</fullName>
    </submittedName>
</protein>
<reference evidence="1" key="1">
    <citation type="submission" date="2018-02" db="EMBL/GenBank/DDBJ databases">
        <title>Rhizophora mucronata_Transcriptome.</title>
        <authorList>
            <person name="Meera S.P."/>
            <person name="Sreeshan A."/>
            <person name="Augustine A."/>
        </authorList>
    </citation>
    <scope>NUCLEOTIDE SEQUENCE</scope>
    <source>
        <tissue evidence="1">Leaf</tissue>
    </source>
</reference>
<accession>A0A2P2IQN7</accession>
<evidence type="ECO:0000313" key="1">
    <source>
        <dbReference type="EMBL" id="MBW83552.1"/>
    </source>
</evidence>
<sequence length="54" mass="6054">METQKVIIQARTYEIIFGGACSRPSVCIFLSHILHKTSNILDIQPMDCSDVTTK</sequence>
<name>A0A2P2IQN7_RHIMU</name>